<protein>
    <submittedName>
        <fullName evidence="4">Uncharacterized protein DUF4430</fullName>
    </submittedName>
</protein>
<feature type="compositionally biased region" description="Basic and acidic residues" evidence="1">
    <location>
        <begin position="24"/>
        <end position="42"/>
    </location>
</feature>
<dbReference type="PROSITE" id="PS51257">
    <property type="entry name" value="PROKAR_LIPOPROTEIN"/>
    <property type="match status" value="1"/>
</dbReference>
<reference evidence="4 5" key="1">
    <citation type="submission" date="2018-05" db="EMBL/GenBank/DDBJ databases">
        <title>Genomic Encyclopedia of Type Strains, Phase IV (KMG-IV): sequencing the most valuable type-strain genomes for metagenomic binning, comparative biology and taxonomic classification.</title>
        <authorList>
            <person name="Goeker M."/>
        </authorList>
    </citation>
    <scope>NUCLEOTIDE SEQUENCE [LARGE SCALE GENOMIC DNA]</scope>
    <source>
        <strain evidence="4 5">DSM 28556</strain>
    </source>
</reference>
<dbReference type="Proteomes" id="UP000247978">
    <property type="component" value="Unassembled WGS sequence"/>
</dbReference>
<dbReference type="EMBL" id="QJJQ01000023">
    <property type="protein sequence ID" value="PXW80987.1"/>
    <property type="molecule type" value="Genomic_DNA"/>
</dbReference>
<evidence type="ECO:0000256" key="1">
    <source>
        <dbReference type="SAM" id="MobiDB-lite"/>
    </source>
</evidence>
<dbReference type="InterPro" id="IPR027954">
    <property type="entry name" value="Transcobalamin-like_C"/>
</dbReference>
<feature type="compositionally biased region" description="Acidic residues" evidence="1">
    <location>
        <begin position="43"/>
        <end position="66"/>
    </location>
</feature>
<evidence type="ECO:0000259" key="3">
    <source>
        <dbReference type="Pfam" id="PF14478"/>
    </source>
</evidence>
<feature type="chain" id="PRO_5016042834" evidence="2">
    <location>
        <begin position="24"/>
        <end position="281"/>
    </location>
</feature>
<feature type="compositionally biased region" description="Low complexity" evidence="1">
    <location>
        <begin position="97"/>
        <end position="134"/>
    </location>
</feature>
<keyword evidence="5" id="KW-1185">Reference proteome</keyword>
<keyword evidence="2" id="KW-0732">Signal</keyword>
<dbReference type="Gene3D" id="2.170.130.30">
    <property type="match status" value="1"/>
</dbReference>
<feature type="domain" description="Transcobalamin-like C-terminal" evidence="3">
    <location>
        <begin position="205"/>
        <end position="276"/>
    </location>
</feature>
<dbReference type="Pfam" id="PF14478">
    <property type="entry name" value="DUF4430"/>
    <property type="match status" value="1"/>
</dbReference>
<evidence type="ECO:0000313" key="4">
    <source>
        <dbReference type="EMBL" id="PXW80987.1"/>
    </source>
</evidence>
<feature type="signal peptide" evidence="2">
    <location>
        <begin position="1"/>
        <end position="23"/>
    </location>
</feature>
<name>A0A2V3VGV0_9BACI</name>
<accession>A0A2V3VGV0</accession>
<proteinExistence type="predicted"/>
<feature type="region of interest" description="Disordered" evidence="1">
    <location>
        <begin position="24"/>
        <end position="179"/>
    </location>
</feature>
<feature type="compositionally biased region" description="Low complexity" evidence="1">
    <location>
        <begin position="144"/>
        <end position="162"/>
    </location>
</feature>
<gene>
    <name evidence="4" type="ORF">DFR56_12327</name>
</gene>
<comment type="caution">
    <text evidence="4">The sequence shown here is derived from an EMBL/GenBank/DDBJ whole genome shotgun (WGS) entry which is preliminary data.</text>
</comment>
<feature type="compositionally biased region" description="Basic and acidic residues" evidence="1">
    <location>
        <begin position="166"/>
        <end position="176"/>
    </location>
</feature>
<sequence>MKKVKNFLVILLVSLLVIFSACGNKEENVGNDQRDDQEKIDEISEEADGEDEIDTDENDETDEEEENNKKEDKSEDSEDPLQTKITKTKKDQDVTKDSTSTNNNNNKTAKNDTSSTTTKKSNNNNKSSNNSKTSKSNDTKKTSSHTNNKSTKSNSSSSSKNNQSAPKEKKKEEKVEQTVTVSVSIPSGVNNGSGLAATTVTINEGDTVLDASLKTGISIDYSGSGSTAYIKGINGLNEFDEGPLSGWLVKVDGSLINRSAGNYKVTDKQTIEWVYTTDYTK</sequence>
<dbReference type="OrthoDB" id="2356646at2"/>
<evidence type="ECO:0000256" key="2">
    <source>
        <dbReference type="SAM" id="SignalP"/>
    </source>
</evidence>
<dbReference type="AlphaFoldDB" id="A0A2V3VGV0"/>
<dbReference type="RefSeq" id="WP_158525755.1">
    <property type="nucleotide sequence ID" value="NZ_JBHUHB010000001.1"/>
</dbReference>
<organism evidence="4 5">
    <name type="scientific">Pseudogracilibacillus auburnensis</name>
    <dbReference type="NCBI Taxonomy" id="1494959"/>
    <lineage>
        <taxon>Bacteria</taxon>
        <taxon>Bacillati</taxon>
        <taxon>Bacillota</taxon>
        <taxon>Bacilli</taxon>
        <taxon>Bacillales</taxon>
        <taxon>Bacillaceae</taxon>
        <taxon>Pseudogracilibacillus</taxon>
    </lineage>
</organism>
<evidence type="ECO:0000313" key="5">
    <source>
        <dbReference type="Proteomes" id="UP000247978"/>
    </source>
</evidence>